<dbReference type="OrthoDB" id="6115788at2"/>
<dbReference type="SUPFAM" id="SSF103481">
    <property type="entry name" value="Multidrug resistance efflux transporter EmrE"/>
    <property type="match status" value="2"/>
</dbReference>
<feature type="transmembrane region" description="Helical" evidence="1">
    <location>
        <begin position="245"/>
        <end position="264"/>
    </location>
</feature>
<feature type="transmembrane region" description="Helical" evidence="1">
    <location>
        <begin position="83"/>
        <end position="100"/>
    </location>
</feature>
<dbReference type="RefSeq" id="WP_068391210.1">
    <property type="nucleotide sequence ID" value="NZ_LSZO01000172.1"/>
</dbReference>
<feature type="transmembrane region" description="Helical" evidence="1">
    <location>
        <begin position="186"/>
        <end position="207"/>
    </location>
</feature>
<keyword evidence="1" id="KW-1133">Transmembrane helix</keyword>
<keyword evidence="4" id="KW-1185">Reference proteome</keyword>
<dbReference type="InterPro" id="IPR000620">
    <property type="entry name" value="EamA_dom"/>
</dbReference>
<dbReference type="AlphaFoldDB" id="A0A139SRA5"/>
<feature type="transmembrane region" description="Helical" evidence="1">
    <location>
        <begin position="106"/>
        <end position="123"/>
    </location>
</feature>
<gene>
    <name evidence="3" type="ORF">AXE65_04135</name>
</gene>
<evidence type="ECO:0000256" key="1">
    <source>
        <dbReference type="SAM" id="Phobius"/>
    </source>
</evidence>
<proteinExistence type="predicted"/>
<keyword evidence="1" id="KW-0812">Transmembrane</keyword>
<feature type="transmembrane region" description="Helical" evidence="1">
    <location>
        <begin position="270"/>
        <end position="289"/>
    </location>
</feature>
<dbReference type="Proteomes" id="UP000072660">
    <property type="component" value="Unassembled WGS sequence"/>
</dbReference>
<protein>
    <recommendedName>
        <fullName evidence="2">EamA domain-containing protein</fullName>
    </recommendedName>
</protein>
<name>A0A139SRA5_9GAMM</name>
<feature type="transmembrane region" description="Helical" evidence="1">
    <location>
        <begin position="213"/>
        <end position="233"/>
    </location>
</feature>
<keyword evidence="1" id="KW-0472">Membrane</keyword>
<feature type="transmembrane region" description="Helical" evidence="1">
    <location>
        <begin position="153"/>
        <end position="174"/>
    </location>
</feature>
<feature type="transmembrane region" description="Helical" evidence="1">
    <location>
        <begin position="130"/>
        <end position="147"/>
    </location>
</feature>
<dbReference type="InterPro" id="IPR037185">
    <property type="entry name" value="EmrE-like"/>
</dbReference>
<sequence>MKSSNTLANNSHPLAGIGLMLLATFMFASHDALNKYLAEFYPIVMVIWVRYLIHTSLMAAWFLPRSGLRILYSKRPGLQVLRAFCLLATSLLFICGLLFIPLAESTAVNFLTPLLVTAFSPWVLNERVSLGQWLAVSFGFMGVLIIVHPRSDFFTPAILLPLSAALSFCGYQLLTRKLAEYDSSVTSNFFAGVQNTLIMTALVPFFWQLPASINHALWMLALGAFGMFSHLALNQAFCYAAPALLAPFSYCTLVFATAIGWIFFGQWPVSSSLLGIAVICTSGIAAAWLQQRSVST</sequence>
<dbReference type="PANTHER" id="PTHR22911">
    <property type="entry name" value="ACYL-MALONYL CONDENSING ENZYME-RELATED"/>
    <property type="match status" value="1"/>
</dbReference>
<accession>A0A139SRA5</accession>
<feature type="domain" description="EamA" evidence="2">
    <location>
        <begin position="157"/>
        <end position="281"/>
    </location>
</feature>
<dbReference type="GO" id="GO:0016020">
    <property type="term" value="C:membrane"/>
    <property type="evidence" value="ECO:0007669"/>
    <property type="project" value="InterPro"/>
</dbReference>
<evidence type="ECO:0000313" key="4">
    <source>
        <dbReference type="Proteomes" id="UP000072660"/>
    </source>
</evidence>
<dbReference type="PANTHER" id="PTHR22911:SF103">
    <property type="entry name" value="BLR2811 PROTEIN"/>
    <property type="match status" value="1"/>
</dbReference>
<dbReference type="EMBL" id="LSZO01000172">
    <property type="protein sequence ID" value="KXU37067.1"/>
    <property type="molecule type" value="Genomic_DNA"/>
</dbReference>
<feature type="transmembrane region" description="Helical" evidence="1">
    <location>
        <begin position="40"/>
        <end position="63"/>
    </location>
</feature>
<organism evidence="3 4">
    <name type="scientific">Ventosimonas gracilis</name>
    <dbReference type="NCBI Taxonomy" id="1680762"/>
    <lineage>
        <taxon>Bacteria</taxon>
        <taxon>Pseudomonadati</taxon>
        <taxon>Pseudomonadota</taxon>
        <taxon>Gammaproteobacteria</taxon>
        <taxon>Pseudomonadales</taxon>
        <taxon>Ventosimonadaceae</taxon>
        <taxon>Ventosimonas</taxon>
    </lineage>
</organism>
<feature type="domain" description="EamA" evidence="2">
    <location>
        <begin position="15"/>
        <end position="147"/>
    </location>
</feature>
<dbReference type="Pfam" id="PF00892">
    <property type="entry name" value="EamA"/>
    <property type="match status" value="2"/>
</dbReference>
<reference evidence="3 4" key="1">
    <citation type="submission" date="2016-02" db="EMBL/GenBank/DDBJ databases">
        <authorList>
            <person name="Wen L."/>
            <person name="He K."/>
            <person name="Yang H."/>
        </authorList>
    </citation>
    <scope>NUCLEOTIDE SEQUENCE [LARGE SCALE GENOMIC DNA]</scope>
    <source>
        <strain evidence="3 4">CV58</strain>
    </source>
</reference>
<evidence type="ECO:0000313" key="3">
    <source>
        <dbReference type="EMBL" id="KXU37067.1"/>
    </source>
</evidence>
<feature type="transmembrane region" description="Helical" evidence="1">
    <location>
        <begin position="12"/>
        <end position="28"/>
    </location>
</feature>
<comment type="caution">
    <text evidence="3">The sequence shown here is derived from an EMBL/GenBank/DDBJ whole genome shotgun (WGS) entry which is preliminary data.</text>
</comment>
<evidence type="ECO:0000259" key="2">
    <source>
        <dbReference type="Pfam" id="PF00892"/>
    </source>
</evidence>